<dbReference type="Proteomes" id="UP000192707">
    <property type="component" value="Unassembled WGS sequence"/>
</dbReference>
<dbReference type="PANTHER" id="PTHR36923:SF3">
    <property type="entry name" value="FERREDOXIN"/>
    <property type="match status" value="1"/>
</dbReference>
<keyword evidence="9" id="KW-1185">Reference proteome</keyword>
<dbReference type="GO" id="GO:0046872">
    <property type="term" value="F:metal ion binding"/>
    <property type="evidence" value="ECO:0007669"/>
    <property type="project" value="UniProtKB-KW"/>
</dbReference>
<evidence type="ECO:0000256" key="5">
    <source>
        <dbReference type="ARBA" id="ARBA00023004"/>
    </source>
</evidence>
<evidence type="ECO:0000256" key="6">
    <source>
        <dbReference type="ARBA" id="ARBA00023014"/>
    </source>
</evidence>
<evidence type="ECO:0000256" key="3">
    <source>
        <dbReference type="ARBA" id="ARBA00022723"/>
    </source>
</evidence>
<keyword evidence="3" id="KW-0479">Metal-binding</keyword>
<name>A0A1W9ZQ68_MYCAI</name>
<keyword evidence="2" id="KW-0813">Transport</keyword>
<dbReference type="Pfam" id="PF13459">
    <property type="entry name" value="Fer4_15"/>
    <property type="match status" value="1"/>
</dbReference>
<comment type="caution">
    <text evidence="8">The sequence shown here is derived from an EMBL/GenBank/DDBJ whole genome shotgun (WGS) entry which is preliminary data.</text>
</comment>
<organism evidence="8 9">
    <name type="scientific">Mycobacterium arosiense ATCC BAA-1401 = DSM 45069</name>
    <dbReference type="NCBI Taxonomy" id="1265311"/>
    <lineage>
        <taxon>Bacteria</taxon>
        <taxon>Bacillati</taxon>
        <taxon>Actinomycetota</taxon>
        <taxon>Actinomycetes</taxon>
        <taxon>Mycobacteriales</taxon>
        <taxon>Mycobacteriaceae</taxon>
        <taxon>Mycobacterium</taxon>
        <taxon>Mycobacterium avium complex (MAC)</taxon>
    </lineage>
</organism>
<dbReference type="SUPFAM" id="SSF54862">
    <property type="entry name" value="4Fe-4S ferredoxins"/>
    <property type="match status" value="1"/>
</dbReference>
<keyword evidence="6" id="KW-0411">Iron-sulfur</keyword>
<evidence type="ECO:0000256" key="1">
    <source>
        <dbReference type="ARBA" id="ARBA00001927"/>
    </source>
</evidence>
<accession>A0A1W9ZQ68</accession>
<protein>
    <recommendedName>
        <fullName evidence="10">Ferredoxin</fullName>
    </recommendedName>
</protein>
<proteinExistence type="predicted"/>
<evidence type="ECO:0008006" key="10">
    <source>
        <dbReference type="Google" id="ProtNLM"/>
    </source>
</evidence>
<evidence type="ECO:0000313" key="8">
    <source>
        <dbReference type="EMBL" id="ORA19964.1"/>
    </source>
</evidence>
<dbReference type="InterPro" id="IPR051269">
    <property type="entry name" value="Fe-S_cluster_ET"/>
</dbReference>
<dbReference type="GO" id="GO:0051538">
    <property type="term" value="F:3 iron, 4 sulfur cluster binding"/>
    <property type="evidence" value="ECO:0007669"/>
    <property type="project" value="UniProtKB-KW"/>
</dbReference>
<comment type="cofactor">
    <cofactor evidence="1">
        <name>[3Fe-4S] cluster</name>
        <dbReference type="ChEBI" id="CHEBI:21137"/>
    </cofactor>
</comment>
<dbReference type="OrthoDB" id="3215519at2"/>
<keyword evidence="5" id="KW-0408">Iron</keyword>
<reference evidence="8 9" key="1">
    <citation type="submission" date="2016-12" db="EMBL/GenBank/DDBJ databases">
        <title>The new phylogeny of genus Mycobacterium.</title>
        <authorList>
            <person name="Tortoli E."/>
            <person name="Trovato A."/>
            <person name="Cirillo D.M."/>
        </authorList>
    </citation>
    <scope>NUCLEOTIDE SEQUENCE [LARGE SCALE GENOMIC DNA]</scope>
    <source>
        <strain evidence="8 9">DSM 45069</strain>
    </source>
</reference>
<evidence type="ECO:0000256" key="4">
    <source>
        <dbReference type="ARBA" id="ARBA00022982"/>
    </source>
</evidence>
<dbReference type="Gene3D" id="3.30.70.20">
    <property type="match status" value="1"/>
</dbReference>
<evidence type="ECO:0000313" key="9">
    <source>
        <dbReference type="Proteomes" id="UP000192707"/>
    </source>
</evidence>
<gene>
    <name evidence="8" type="ORF">BST14_04045</name>
</gene>
<keyword evidence="7" id="KW-0003">3Fe-4S</keyword>
<evidence type="ECO:0000256" key="2">
    <source>
        <dbReference type="ARBA" id="ARBA00022448"/>
    </source>
</evidence>
<dbReference type="AlphaFoldDB" id="A0A1W9ZQ68"/>
<dbReference type="EMBL" id="MVHG01000005">
    <property type="protein sequence ID" value="ORA19964.1"/>
    <property type="molecule type" value="Genomic_DNA"/>
</dbReference>
<evidence type="ECO:0000256" key="7">
    <source>
        <dbReference type="ARBA" id="ARBA00023291"/>
    </source>
</evidence>
<dbReference type="PANTHER" id="PTHR36923">
    <property type="entry name" value="FERREDOXIN"/>
    <property type="match status" value="1"/>
</dbReference>
<keyword evidence="4" id="KW-0249">Electron transport</keyword>
<sequence>MRIEFDAEHCVGHALCAAAGPDVYHLDDAGYCIPPSREVVAPELVDQAYRGAEACPERAITVVDD</sequence>